<evidence type="ECO:0000313" key="2">
    <source>
        <dbReference type="EMBL" id="MFL0162831.1"/>
    </source>
</evidence>
<evidence type="ECO:0000259" key="1">
    <source>
        <dbReference type="PROSITE" id="PS50109"/>
    </source>
</evidence>
<dbReference type="InterPro" id="IPR005467">
    <property type="entry name" value="His_kinase_dom"/>
</dbReference>
<dbReference type="SMART" id="SM00387">
    <property type="entry name" value="HATPase_c"/>
    <property type="match status" value="1"/>
</dbReference>
<keyword evidence="3" id="KW-1185">Reference proteome</keyword>
<dbReference type="Proteomes" id="UP001623558">
    <property type="component" value="Unassembled WGS sequence"/>
</dbReference>
<dbReference type="Gene3D" id="3.30.565.10">
    <property type="entry name" value="Histidine kinase-like ATPase, C-terminal domain"/>
    <property type="match status" value="1"/>
</dbReference>
<dbReference type="EMBL" id="JBEWZH010000007">
    <property type="protein sequence ID" value="MFL0162831.1"/>
    <property type="molecule type" value="Genomic_DNA"/>
</dbReference>
<dbReference type="RefSeq" id="WP_406751653.1">
    <property type="nucleotide sequence ID" value="NZ_JBEWZH010000007.1"/>
</dbReference>
<sequence>MAKNKSKYIPKAINNPVIQARKLDELKSSLDKLGKTLKAVEESHSTHITYLGNFARHDIKNSIQSMDSIISTNNSDEINQEHLESLSKNLEVIRGTMDNFSNLVPHSQDDTFTLESLILGIEILNRSIFFEKKINFIKELPDNLDLKFKLPFQSVLQMLNNLIINSIKALEYTENPKIKFSAYIKDFVYLEIFDNGIEIDNLNSEKVFDFDFSTTGGSGIGLYHAKYICEIFEGKIELINTKKGDFTKSFLIYLPILKD</sequence>
<dbReference type="InterPro" id="IPR003594">
    <property type="entry name" value="HATPase_dom"/>
</dbReference>
<proteinExistence type="predicted"/>
<dbReference type="PROSITE" id="PS50109">
    <property type="entry name" value="HIS_KIN"/>
    <property type="match status" value="1"/>
</dbReference>
<dbReference type="Pfam" id="PF02518">
    <property type="entry name" value="HATPase_c"/>
    <property type="match status" value="1"/>
</dbReference>
<dbReference type="GO" id="GO:0016301">
    <property type="term" value="F:kinase activity"/>
    <property type="evidence" value="ECO:0007669"/>
    <property type="project" value="UniProtKB-KW"/>
</dbReference>
<keyword evidence="2" id="KW-0808">Transferase</keyword>
<dbReference type="InterPro" id="IPR036890">
    <property type="entry name" value="HATPase_C_sf"/>
</dbReference>
<organism evidence="2 3">
    <name type="scientific">Aquirufa salirivi</name>
    <dbReference type="NCBI Taxonomy" id="3104729"/>
    <lineage>
        <taxon>Bacteria</taxon>
        <taxon>Pseudomonadati</taxon>
        <taxon>Bacteroidota</taxon>
        <taxon>Cytophagia</taxon>
        <taxon>Cytophagales</taxon>
        <taxon>Flectobacillaceae</taxon>
        <taxon>Aquirufa</taxon>
    </lineage>
</organism>
<comment type="caution">
    <text evidence="2">The sequence shown here is derived from an EMBL/GenBank/DDBJ whole genome shotgun (WGS) entry which is preliminary data.</text>
</comment>
<keyword evidence="2" id="KW-0418">Kinase</keyword>
<evidence type="ECO:0000313" key="3">
    <source>
        <dbReference type="Proteomes" id="UP001623558"/>
    </source>
</evidence>
<feature type="domain" description="Histidine kinase" evidence="1">
    <location>
        <begin position="54"/>
        <end position="258"/>
    </location>
</feature>
<accession>A0ABW8RVR9</accession>
<gene>
    <name evidence="2" type="ORF">U0R11_10550</name>
</gene>
<protein>
    <submittedName>
        <fullName evidence="2">HAMP domain-containing sensor histidine kinase</fullName>
    </submittedName>
</protein>
<dbReference type="SUPFAM" id="SSF55874">
    <property type="entry name" value="ATPase domain of HSP90 chaperone/DNA topoisomerase II/histidine kinase"/>
    <property type="match status" value="1"/>
</dbReference>
<name>A0ABW8RVR9_9BACT</name>
<reference evidence="2 3" key="1">
    <citation type="submission" date="2024-07" db="EMBL/GenBank/DDBJ databases">
        <authorList>
            <person name="Pitt A."/>
            <person name="Hahn M.W."/>
        </authorList>
    </citation>
    <scope>NUCLEOTIDE SEQUENCE [LARGE SCALE GENOMIC DNA]</scope>
    <source>
        <strain evidence="2 3">1-SAACH-A3</strain>
    </source>
</reference>